<feature type="region of interest" description="Disordered" evidence="1">
    <location>
        <begin position="147"/>
        <end position="183"/>
    </location>
</feature>
<dbReference type="HOGENOM" id="CLU_1289661_0_0_1"/>
<evidence type="ECO:0000256" key="1">
    <source>
        <dbReference type="SAM" id="MobiDB-lite"/>
    </source>
</evidence>
<keyword evidence="3" id="KW-1185">Reference proteome</keyword>
<feature type="region of interest" description="Disordered" evidence="1">
    <location>
        <begin position="81"/>
        <end position="118"/>
    </location>
</feature>
<gene>
    <name evidence="2" type="ORF">M422DRAFT_786388</name>
</gene>
<accession>A0A0C9TLA5</accession>
<dbReference type="AlphaFoldDB" id="A0A0C9TLA5"/>
<dbReference type="EMBL" id="KN838037">
    <property type="protein sequence ID" value="KIJ22649.1"/>
    <property type="molecule type" value="Genomic_DNA"/>
</dbReference>
<name>A0A0C9TLA5_SPHS4</name>
<reference evidence="2 3" key="1">
    <citation type="submission" date="2014-06" db="EMBL/GenBank/DDBJ databases">
        <title>Evolutionary Origins and Diversification of the Mycorrhizal Mutualists.</title>
        <authorList>
            <consortium name="DOE Joint Genome Institute"/>
            <consortium name="Mycorrhizal Genomics Consortium"/>
            <person name="Kohler A."/>
            <person name="Kuo A."/>
            <person name="Nagy L.G."/>
            <person name="Floudas D."/>
            <person name="Copeland A."/>
            <person name="Barry K.W."/>
            <person name="Cichocki N."/>
            <person name="Veneault-Fourrey C."/>
            <person name="LaButti K."/>
            <person name="Lindquist E.A."/>
            <person name="Lipzen A."/>
            <person name="Lundell T."/>
            <person name="Morin E."/>
            <person name="Murat C."/>
            <person name="Riley R."/>
            <person name="Ohm R."/>
            <person name="Sun H."/>
            <person name="Tunlid A."/>
            <person name="Henrissat B."/>
            <person name="Grigoriev I.V."/>
            <person name="Hibbett D.S."/>
            <person name="Martin F."/>
        </authorList>
    </citation>
    <scope>NUCLEOTIDE SEQUENCE [LARGE SCALE GENOMIC DNA]</scope>
    <source>
        <strain evidence="2 3">SS14</strain>
    </source>
</reference>
<feature type="compositionally biased region" description="Basic residues" evidence="1">
    <location>
        <begin position="93"/>
        <end position="109"/>
    </location>
</feature>
<evidence type="ECO:0000313" key="2">
    <source>
        <dbReference type="EMBL" id="KIJ22649.1"/>
    </source>
</evidence>
<dbReference type="Proteomes" id="UP000054279">
    <property type="component" value="Unassembled WGS sequence"/>
</dbReference>
<organism evidence="2 3">
    <name type="scientific">Sphaerobolus stellatus (strain SS14)</name>
    <dbReference type="NCBI Taxonomy" id="990650"/>
    <lineage>
        <taxon>Eukaryota</taxon>
        <taxon>Fungi</taxon>
        <taxon>Dikarya</taxon>
        <taxon>Basidiomycota</taxon>
        <taxon>Agaricomycotina</taxon>
        <taxon>Agaricomycetes</taxon>
        <taxon>Phallomycetidae</taxon>
        <taxon>Geastrales</taxon>
        <taxon>Sphaerobolaceae</taxon>
        <taxon>Sphaerobolus</taxon>
    </lineage>
</organism>
<sequence>MSVSSLSTRPSSPAGSDISIGSNISTASGSSASSLFYSRDELLSLGTSPMAHLAAPSALRLFPEIMRNSPRGPLEALQALEHSHQESSTSHAFHPHPRRNRRNNNIKSRKHEEANNQTLQRECELVQDIAASLPVLKVGVYVPPALRRMTSDQQQEQQRERSLPNRSTRQAPRSRRRNVSIALNGQARQPLLAAL</sequence>
<feature type="region of interest" description="Disordered" evidence="1">
    <location>
        <begin position="1"/>
        <end position="31"/>
    </location>
</feature>
<protein>
    <submittedName>
        <fullName evidence="2">Uncharacterized protein</fullName>
    </submittedName>
</protein>
<evidence type="ECO:0000313" key="3">
    <source>
        <dbReference type="Proteomes" id="UP000054279"/>
    </source>
</evidence>
<proteinExistence type="predicted"/>